<dbReference type="GeneID" id="62778103"/>
<dbReference type="SUPFAM" id="SSF52402">
    <property type="entry name" value="Adenine nucleotide alpha hydrolases-like"/>
    <property type="match status" value="1"/>
</dbReference>
<evidence type="ECO:0000313" key="3">
    <source>
        <dbReference type="EMBL" id="STY70635.1"/>
    </source>
</evidence>
<organism evidence="3 4">
    <name type="scientific">Megamonas hypermegale</name>
    <dbReference type="NCBI Taxonomy" id="158847"/>
    <lineage>
        <taxon>Bacteria</taxon>
        <taxon>Bacillati</taxon>
        <taxon>Bacillota</taxon>
        <taxon>Negativicutes</taxon>
        <taxon>Selenomonadales</taxon>
        <taxon>Selenomonadaceae</taxon>
        <taxon>Megamonas</taxon>
    </lineage>
</organism>
<evidence type="ECO:0000256" key="1">
    <source>
        <dbReference type="ARBA" id="ARBA00008791"/>
    </source>
</evidence>
<evidence type="ECO:0000313" key="4">
    <source>
        <dbReference type="Proteomes" id="UP000255234"/>
    </source>
</evidence>
<sequence>MSKINKILVPVDGSDNACKAVDQAISLAEKAGASLEFVYVSSHINEHIPSDIIFDRIWEKLPKDITATKHVETGSRPKAIIRVAQETNSDIIIMGSRGLGIFKGALIGSVSQKVIEDSPVPVMVVK</sequence>
<dbReference type="CDD" id="cd00293">
    <property type="entry name" value="USP-like"/>
    <property type="match status" value="1"/>
</dbReference>
<reference evidence="3 4" key="1">
    <citation type="submission" date="2018-06" db="EMBL/GenBank/DDBJ databases">
        <authorList>
            <consortium name="Pathogen Informatics"/>
            <person name="Doyle S."/>
        </authorList>
    </citation>
    <scope>NUCLEOTIDE SEQUENCE [LARGE SCALE GENOMIC DNA]</scope>
    <source>
        <strain evidence="3 4">NCTC10571</strain>
    </source>
</reference>
<name>A0A378NS47_9FIRM</name>
<dbReference type="InterPro" id="IPR014729">
    <property type="entry name" value="Rossmann-like_a/b/a_fold"/>
</dbReference>
<dbReference type="EMBL" id="UGPP01000001">
    <property type="protein sequence ID" value="STY70635.1"/>
    <property type="molecule type" value="Genomic_DNA"/>
</dbReference>
<feature type="domain" description="UspA" evidence="2">
    <location>
        <begin position="5"/>
        <end position="45"/>
    </location>
</feature>
<dbReference type="Pfam" id="PF00582">
    <property type="entry name" value="Usp"/>
    <property type="match status" value="2"/>
</dbReference>
<dbReference type="PANTHER" id="PTHR46268:SF6">
    <property type="entry name" value="UNIVERSAL STRESS PROTEIN UP12"/>
    <property type="match status" value="1"/>
</dbReference>
<dbReference type="PRINTS" id="PR01438">
    <property type="entry name" value="UNVRSLSTRESS"/>
</dbReference>
<gene>
    <name evidence="3" type="ORF">NCTC10571_00775</name>
</gene>
<dbReference type="RefSeq" id="WP_008538494.1">
    <property type="nucleotide sequence ID" value="NZ_UGPP01000001.1"/>
</dbReference>
<dbReference type="AlphaFoldDB" id="A0A378NS47"/>
<dbReference type="InterPro" id="IPR006016">
    <property type="entry name" value="UspA"/>
</dbReference>
<feature type="domain" description="UspA" evidence="2">
    <location>
        <begin position="63"/>
        <end position="126"/>
    </location>
</feature>
<proteinExistence type="inferred from homology"/>
<dbReference type="STRING" id="1122216.GCA_000423385_00169"/>
<accession>A0A378NS47</accession>
<dbReference type="Gene3D" id="3.40.50.620">
    <property type="entry name" value="HUPs"/>
    <property type="match status" value="1"/>
</dbReference>
<dbReference type="Proteomes" id="UP000255234">
    <property type="component" value="Unassembled WGS sequence"/>
</dbReference>
<comment type="similarity">
    <text evidence="1">Belongs to the universal stress protein A family.</text>
</comment>
<dbReference type="PANTHER" id="PTHR46268">
    <property type="entry name" value="STRESS RESPONSE PROTEIN NHAX"/>
    <property type="match status" value="1"/>
</dbReference>
<dbReference type="InterPro" id="IPR006015">
    <property type="entry name" value="Universal_stress_UspA"/>
</dbReference>
<evidence type="ECO:0000259" key="2">
    <source>
        <dbReference type="Pfam" id="PF00582"/>
    </source>
</evidence>
<protein>
    <submittedName>
        <fullName evidence="3">Universal stress protein Rv1636/MT1672</fullName>
    </submittedName>
</protein>